<feature type="chain" id="PRO_5041354096" description="Spondin-1" evidence="15">
    <location>
        <begin position="24"/>
        <end position="834"/>
    </location>
</feature>
<dbReference type="GO" id="GO:0004867">
    <property type="term" value="F:serine-type endopeptidase inhibitor activity"/>
    <property type="evidence" value="ECO:0007669"/>
    <property type="project" value="UniProtKB-KW"/>
</dbReference>
<keyword evidence="8" id="KW-0677">Repeat</keyword>
<evidence type="ECO:0000256" key="7">
    <source>
        <dbReference type="ARBA" id="ARBA00022729"/>
    </source>
</evidence>
<dbReference type="PROSITE" id="PS51020">
    <property type="entry name" value="SPONDIN"/>
    <property type="match status" value="1"/>
</dbReference>
<dbReference type="InterPro" id="IPR042307">
    <property type="entry name" value="Reeler_sf"/>
</dbReference>
<feature type="domain" description="BPTI/Kunitz inhibitor" evidence="16">
    <location>
        <begin position="603"/>
        <end position="653"/>
    </location>
</feature>
<dbReference type="InterPro" id="IPR002223">
    <property type="entry name" value="Kunitz_BPTI"/>
</dbReference>
<gene>
    <name evidence="19" type="ORF">OCTVUL_1B028274</name>
</gene>
<evidence type="ECO:0000256" key="5">
    <source>
        <dbReference type="ARBA" id="ARBA00022690"/>
    </source>
</evidence>
<feature type="coiled-coil region" evidence="14">
    <location>
        <begin position="661"/>
        <end position="688"/>
    </location>
</feature>
<dbReference type="NCBIfam" id="NF038123">
    <property type="entry name" value="NF038123_dom"/>
    <property type="match status" value="1"/>
</dbReference>
<keyword evidence="9" id="KW-0130">Cell adhesion</keyword>
<dbReference type="SMART" id="SM00131">
    <property type="entry name" value="KU"/>
    <property type="match status" value="1"/>
</dbReference>
<keyword evidence="6" id="KW-0479">Metal-binding</keyword>
<dbReference type="GO" id="GO:0046872">
    <property type="term" value="F:metal ion binding"/>
    <property type="evidence" value="ECO:0007669"/>
    <property type="project" value="UniProtKB-KW"/>
</dbReference>
<dbReference type="AlphaFoldDB" id="A0AA36BIT0"/>
<dbReference type="InterPro" id="IPR036880">
    <property type="entry name" value="Kunitz_BPTI_sf"/>
</dbReference>
<keyword evidence="7 15" id="KW-0732">Signal</keyword>
<dbReference type="Proteomes" id="UP001162480">
    <property type="component" value="Chromosome 15"/>
</dbReference>
<dbReference type="EMBL" id="OX597828">
    <property type="protein sequence ID" value="CAI9734207.1"/>
    <property type="molecule type" value="Genomic_DNA"/>
</dbReference>
<evidence type="ECO:0000256" key="12">
    <source>
        <dbReference type="ARBA" id="ARBA00023180"/>
    </source>
</evidence>
<evidence type="ECO:0000256" key="13">
    <source>
        <dbReference type="ARBA" id="ARBA00030964"/>
    </source>
</evidence>
<dbReference type="Pfam" id="PF00014">
    <property type="entry name" value="Kunitz_BPTI"/>
    <property type="match status" value="1"/>
</dbReference>
<evidence type="ECO:0000256" key="10">
    <source>
        <dbReference type="ARBA" id="ARBA00022900"/>
    </source>
</evidence>
<dbReference type="InterPro" id="IPR044004">
    <property type="entry name" value="TSP1_spondin_dom"/>
</dbReference>
<evidence type="ECO:0000256" key="8">
    <source>
        <dbReference type="ARBA" id="ARBA00022737"/>
    </source>
</evidence>
<keyword evidence="11" id="KW-1015">Disulfide bond</keyword>
<keyword evidence="20" id="KW-1185">Reference proteome</keyword>
<dbReference type="GO" id="GO:0007155">
    <property type="term" value="P:cell adhesion"/>
    <property type="evidence" value="ECO:0007669"/>
    <property type="project" value="UniProtKB-KW"/>
</dbReference>
<dbReference type="InterPro" id="IPR002861">
    <property type="entry name" value="Reeler_dom"/>
</dbReference>
<keyword evidence="5" id="KW-0646">Protease inhibitor</keyword>
<evidence type="ECO:0000256" key="4">
    <source>
        <dbReference type="ARBA" id="ARBA00022530"/>
    </source>
</evidence>
<dbReference type="GO" id="GO:0031012">
    <property type="term" value="C:extracellular matrix"/>
    <property type="evidence" value="ECO:0007669"/>
    <property type="project" value="TreeGrafter"/>
</dbReference>
<name>A0AA36BIT0_OCTVU</name>
<dbReference type="SMART" id="SM00209">
    <property type="entry name" value="TSP1"/>
    <property type="match status" value="4"/>
</dbReference>
<keyword evidence="10" id="KW-0722">Serine protease inhibitor</keyword>
<accession>A0AA36BIT0</accession>
<keyword evidence="12" id="KW-0325">Glycoprotein</keyword>
<sequence>MMSALPYLVLLSICLTWSGFVKGMSPVDLCRRRPIHTTAAKTEGSNGFRIKVDGLSPKDTYRPGAEYKVTLNGSRPDQTLLGIMMVVVPNGTLEEYKSLGTFKLKNNEDLLQIARQCNHTVLIHRFLLPKKGISVIWKAPERGSGCVQFRATVIERADAWYKDHGGLTKVICEEDYSQKHQKDEMVNDNQERSCCPCDSVTYKLIFKGLWSRRTHPKDFPTQTHLLHWSSVVGASHSAEYNIWQYGGMASRAVKYVCEYGSSNVLEGEMRKHSEKIRTVVKTPQMWGDVLRSHQALFSVNKDYQFLSLITMIGPSPDWCLGVSSLNLCQKNCTWADNLEVNLYPWDAGTDDGPSYMGPKSASDPQQRIHRITNRYPNTPSSPFYGPNKIAPMARLIISKEKEKCGGKHTLNEGENSRTTEELVDLMKKKMEMKKKLEMEKCAANEWSEWTACSASCGMGSHQRRRTLKMAHVLPSMCKTKLIETKKCFELANGCDTGMDKKNGLKSPKKNKKQNLRPGKKLPLNYEFRHQQKMDFKDKCAVTPWSPWSPCSVTCGSGMRERWRIFTSVDATPERCRVRRMERDFCRILDCRKAEMMKNWTSVCSQPPEDGPCRGSFPRWYYDPNMRKCIQFNYGGCRGNENRFQSEEACVKSCIERMKLIMMMKEKDMANVKQQMRKMRKKLKKARRHRHVNNRVHCMVTPWSNWSACSATCGNGITMKSRMIKVKPMNGGRRCPKRMVKKKKCKLARCFDCEMSEWGEWNTCTGDCDAMAGMQVRKRDRAVKPRRGGKSCPSKTEKRKCNVLSCSSDTYMNSTLKATEMEKVKQANSMLKNKQ</sequence>
<keyword evidence="4" id="KW-0272">Extracellular matrix</keyword>
<dbReference type="PROSITE" id="PS00280">
    <property type="entry name" value="BPTI_KUNITZ_1"/>
    <property type="match status" value="1"/>
</dbReference>
<dbReference type="Gene3D" id="2.20.100.10">
    <property type="entry name" value="Thrombospondin type-1 (TSP1) repeat"/>
    <property type="match status" value="4"/>
</dbReference>
<evidence type="ECO:0000313" key="20">
    <source>
        <dbReference type="Proteomes" id="UP001162480"/>
    </source>
</evidence>
<dbReference type="SUPFAM" id="SSF57362">
    <property type="entry name" value="BPTI-like"/>
    <property type="match status" value="1"/>
</dbReference>
<keyword evidence="3" id="KW-0964">Secreted</keyword>
<dbReference type="InterPro" id="IPR036383">
    <property type="entry name" value="TSP1_rpt_sf"/>
</dbReference>
<dbReference type="PRINTS" id="PR00759">
    <property type="entry name" value="BASICPTASE"/>
</dbReference>
<evidence type="ECO:0000256" key="15">
    <source>
        <dbReference type="SAM" id="SignalP"/>
    </source>
</evidence>
<evidence type="ECO:0000256" key="9">
    <source>
        <dbReference type="ARBA" id="ARBA00022889"/>
    </source>
</evidence>
<evidence type="ECO:0000256" key="3">
    <source>
        <dbReference type="ARBA" id="ARBA00022525"/>
    </source>
</evidence>
<dbReference type="InterPro" id="IPR020901">
    <property type="entry name" value="Prtase_inh_Kunz-CS"/>
</dbReference>
<dbReference type="Pfam" id="PF00090">
    <property type="entry name" value="TSP_1"/>
    <property type="match status" value="2"/>
</dbReference>
<evidence type="ECO:0000256" key="14">
    <source>
        <dbReference type="SAM" id="Coils"/>
    </source>
</evidence>
<evidence type="ECO:0000256" key="1">
    <source>
        <dbReference type="ARBA" id="ARBA00004498"/>
    </source>
</evidence>
<organism evidence="19 20">
    <name type="scientific">Octopus vulgaris</name>
    <name type="common">Common octopus</name>
    <dbReference type="NCBI Taxonomy" id="6645"/>
    <lineage>
        <taxon>Eukaryota</taxon>
        <taxon>Metazoa</taxon>
        <taxon>Spiralia</taxon>
        <taxon>Lophotrochozoa</taxon>
        <taxon>Mollusca</taxon>
        <taxon>Cephalopoda</taxon>
        <taxon>Coleoidea</taxon>
        <taxon>Octopodiformes</taxon>
        <taxon>Octopoda</taxon>
        <taxon>Incirrata</taxon>
        <taxon>Octopodidae</taxon>
        <taxon>Octopus</taxon>
    </lineage>
</organism>
<evidence type="ECO:0000313" key="19">
    <source>
        <dbReference type="EMBL" id="CAI9734207.1"/>
    </source>
</evidence>
<dbReference type="SUPFAM" id="SSF82895">
    <property type="entry name" value="TSP-1 type 1 repeat"/>
    <property type="match status" value="4"/>
</dbReference>
<dbReference type="FunFam" id="2.60.40.2130:FF:000002">
    <property type="entry name" value="Putative Spondin-1"/>
    <property type="match status" value="1"/>
</dbReference>
<protein>
    <recommendedName>
        <fullName evidence="2">Spondin-1</fullName>
    </recommendedName>
    <alternativeName>
        <fullName evidence="13">F-spondin</fullName>
    </alternativeName>
</protein>
<proteinExistence type="predicted"/>
<dbReference type="PANTHER" id="PTHR11311:SF16">
    <property type="entry name" value="SPONDIN-1"/>
    <property type="match status" value="1"/>
</dbReference>
<dbReference type="CDD" id="cd22624">
    <property type="entry name" value="Kunitz_HAI1_2-like"/>
    <property type="match status" value="1"/>
</dbReference>
<dbReference type="PROSITE" id="PS51019">
    <property type="entry name" value="REELIN"/>
    <property type="match status" value="1"/>
</dbReference>
<evidence type="ECO:0000259" key="17">
    <source>
        <dbReference type="PROSITE" id="PS51019"/>
    </source>
</evidence>
<dbReference type="InterPro" id="IPR038678">
    <property type="entry name" value="Spondin_N_sf"/>
</dbReference>
<evidence type="ECO:0000259" key="18">
    <source>
        <dbReference type="PROSITE" id="PS51020"/>
    </source>
</evidence>
<dbReference type="PROSITE" id="PS50279">
    <property type="entry name" value="BPTI_KUNITZ_2"/>
    <property type="match status" value="1"/>
</dbReference>
<dbReference type="Gene3D" id="4.10.410.10">
    <property type="entry name" value="Pancreatic trypsin inhibitor Kunitz domain"/>
    <property type="match status" value="1"/>
</dbReference>
<dbReference type="PROSITE" id="PS50092">
    <property type="entry name" value="TSP1"/>
    <property type="match status" value="3"/>
</dbReference>
<dbReference type="CDD" id="cd08544">
    <property type="entry name" value="Reeler"/>
    <property type="match status" value="1"/>
</dbReference>
<feature type="domain" description="Spondin" evidence="18">
    <location>
        <begin position="190"/>
        <end position="379"/>
    </location>
</feature>
<dbReference type="PANTHER" id="PTHR11311">
    <property type="entry name" value="SPONDIN"/>
    <property type="match status" value="1"/>
</dbReference>
<dbReference type="Pfam" id="PF06468">
    <property type="entry name" value="Spond_N"/>
    <property type="match status" value="1"/>
</dbReference>
<feature type="domain" description="Reelin" evidence="17">
    <location>
        <begin position="15"/>
        <end position="184"/>
    </location>
</feature>
<dbReference type="Gene3D" id="2.60.40.2130">
    <property type="entry name" value="F-spondin domain"/>
    <property type="match status" value="1"/>
</dbReference>
<comment type="subcellular location">
    <subcellularLocation>
        <location evidence="1">Secreted</location>
        <location evidence="1">Extracellular space</location>
        <location evidence="1">Extracellular matrix</location>
    </subcellularLocation>
</comment>
<dbReference type="Pfam" id="PF02014">
    <property type="entry name" value="Reeler"/>
    <property type="match status" value="1"/>
</dbReference>
<feature type="signal peptide" evidence="15">
    <location>
        <begin position="1"/>
        <end position="23"/>
    </location>
</feature>
<dbReference type="InterPro" id="IPR051418">
    <property type="entry name" value="Spondin/Thrombospondin_T1"/>
</dbReference>
<dbReference type="InterPro" id="IPR000884">
    <property type="entry name" value="TSP1_rpt"/>
</dbReference>
<dbReference type="FunFam" id="4.10.410.10:FF:000011">
    <property type="entry name" value="Tissue factor pathway inhibitor"/>
    <property type="match status" value="1"/>
</dbReference>
<dbReference type="Pfam" id="PF19028">
    <property type="entry name" value="TSP1_spondin"/>
    <property type="match status" value="2"/>
</dbReference>
<evidence type="ECO:0000256" key="6">
    <source>
        <dbReference type="ARBA" id="ARBA00022723"/>
    </source>
</evidence>
<evidence type="ECO:0000256" key="11">
    <source>
        <dbReference type="ARBA" id="ARBA00023157"/>
    </source>
</evidence>
<keyword evidence="14" id="KW-0175">Coiled coil</keyword>
<reference evidence="19" key="1">
    <citation type="submission" date="2023-08" db="EMBL/GenBank/DDBJ databases">
        <authorList>
            <person name="Alioto T."/>
            <person name="Alioto T."/>
            <person name="Gomez Garrido J."/>
        </authorList>
    </citation>
    <scope>NUCLEOTIDE SEQUENCE</scope>
</reference>
<dbReference type="Gene3D" id="2.60.40.4060">
    <property type="entry name" value="Reeler domain"/>
    <property type="match status" value="1"/>
</dbReference>
<evidence type="ECO:0000256" key="2">
    <source>
        <dbReference type="ARBA" id="ARBA00019594"/>
    </source>
</evidence>
<evidence type="ECO:0000259" key="16">
    <source>
        <dbReference type="PROSITE" id="PS50279"/>
    </source>
</evidence>
<dbReference type="InterPro" id="IPR009465">
    <property type="entry name" value="Spondin_N"/>
</dbReference>